<organism evidence="9 10">
    <name type="scientific">Allosaccharopolyspora coralli</name>
    <dbReference type="NCBI Taxonomy" id="2665642"/>
    <lineage>
        <taxon>Bacteria</taxon>
        <taxon>Bacillati</taxon>
        <taxon>Actinomycetota</taxon>
        <taxon>Actinomycetes</taxon>
        <taxon>Pseudonocardiales</taxon>
        <taxon>Pseudonocardiaceae</taxon>
        <taxon>Allosaccharopolyspora</taxon>
    </lineage>
</organism>
<keyword evidence="4 6" id="KW-0862">Zinc</keyword>
<feature type="transmembrane region" description="Helical" evidence="7">
    <location>
        <begin position="91"/>
        <end position="112"/>
    </location>
</feature>
<evidence type="ECO:0000256" key="3">
    <source>
        <dbReference type="ARBA" id="ARBA00022801"/>
    </source>
</evidence>
<keyword evidence="10" id="KW-1185">Reference proteome</keyword>
<dbReference type="GO" id="GO:0046872">
    <property type="term" value="F:metal ion binding"/>
    <property type="evidence" value="ECO:0007669"/>
    <property type="project" value="UniProtKB-KW"/>
</dbReference>
<comment type="similarity">
    <text evidence="6">Belongs to the peptidase M48 family.</text>
</comment>
<reference evidence="10" key="1">
    <citation type="submission" date="2019-11" db="EMBL/GenBank/DDBJ databases">
        <title>The complete genome sequence of Saccharopolyspora sp. E2A.</title>
        <authorList>
            <person name="Zhang G."/>
        </authorList>
    </citation>
    <scope>NUCLEOTIDE SEQUENCE [LARGE SCALE GENOMIC DNA]</scope>
    <source>
        <strain evidence="10">E2A</strain>
    </source>
</reference>
<feature type="transmembrane region" description="Helical" evidence="7">
    <location>
        <begin position="282"/>
        <end position="310"/>
    </location>
</feature>
<feature type="domain" description="Peptidase M48" evidence="8">
    <location>
        <begin position="155"/>
        <end position="201"/>
    </location>
</feature>
<dbReference type="InterPro" id="IPR052173">
    <property type="entry name" value="Beta-lactam_resp_regulator"/>
</dbReference>
<keyword evidence="2" id="KW-0479">Metal-binding</keyword>
<feature type="transmembrane region" description="Helical" evidence="7">
    <location>
        <begin position="37"/>
        <end position="60"/>
    </location>
</feature>
<dbReference type="Proteomes" id="UP000371041">
    <property type="component" value="Chromosome"/>
</dbReference>
<accession>A0A5Q3QAN9</accession>
<dbReference type="PANTHER" id="PTHR34978">
    <property type="entry name" value="POSSIBLE SENSOR-TRANSDUCER PROTEIN BLAR"/>
    <property type="match status" value="1"/>
</dbReference>
<evidence type="ECO:0000256" key="6">
    <source>
        <dbReference type="RuleBase" id="RU003983"/>
    </source>
</evidence>
<dbReference type="PANTHER" id="PTHR34978:SF3">
    <property type="entry name" value="SLR0241 PROTEIN"/>
    <property type="match status" value="1"/>
</dbReference>
<keyword evidence="7" id="KW-0472">Membrane</keyword>
<gene>
    <name evidence="9" type="ORF">GIY23_12665</name>
</gene>
<dbReference type="AlphaFoldDB" id="A0A5Q3QAN9"/>
<protein>
    <submittedName>
        <fullName evidence="9">M48 family metalloprotease</fullName>
    </submittedName>
</protein>
<dbReference type="Pfam" id="PF01435">
    <property type="entry name" value="Peptidase_M48"/>
    <property type="match status" value="1"/>
</dbReference>
<sequence length="311" mass="32181">MSSPAVGLLSGAALVATVAPALLHRQRGLLASPRLGLAAWFGAAGAVLTMLAVAGPVTLLDPRLESLSVQPEGLPAFLAGCVGLLHRPGMISLGSAILATGLAAYICAVLAAHAHRARRASHDHRDELADVGFVDSRTGTILVPYAHPVCYCLAGSPSRIVLSTGARDALGARELHAMLAHERAHLAGHHHALLILARGLATALPIVPLFRAMPKQVELLVERLADERAGTRCGRDTVARALLRMVNHAMPGTALGATGGDLTTRMTYLLHPAEAARPGRPALLLSPAIALALALGPTVVLTLACVLSWAP</sequence>
<keyword evidence="5 6" id="KW-0482">Metalloprotease</keyword>
<evidence type="ECO:0000256" key="5">
    <source>
        <dbReference type="ARBA" id="ARBA00023049"/>
    </source>
</evidence>
<dbReference type="RefSeq" id="WP_154076848.1">
    <property type="nucleotide sequence ID" value="NZ_CP045929.1"/>
</dbReference>
<evidence type="ECO:0000256" key="4">
    <source>
        <dbReference type="ARBA" id="ARBA00022833"/>
    </source>
</evidence>
<comment type="cofactor">
    <cofactor evidence="6">
        <name>Zn(2+)</name>
        <dbReference type="ChEBI" id="CHEBI:29105"/>
    </cofactor>
    <text evidence="6">Binds 1 zinc ion per subunit.</text>
</comment>
<proteinExistence type="inferred from homology"/>
<keyword evidence="7" id="KW-0812">Transmembrane</keyword>
<evidence type="ECO:0000313" key="9">
    <source>
        <dbReference type="EMBL" id="QGK70264.1"/>
    </source>
</evidence>
<dbReference type="Gene3D" id="3.30.2010.10">
    <property type="entry name" value="Metalloproteases ('zincins'), catalytic domain"/>
    <property type="match status" value="1"/>
</dbReference>
<evidence type="ECO:0000256" key="1">
    <source>
        <dbReference type="ARBA" id="ARBA00022670"/>
    </source>
</evidence>
<dbReference type="InterPro" id="IPR001915">
    <property type="entry name" value="Peptidase_M48"/>
</dbReference>
<evidence type="ECO:0000313" key="10">
    <source>
        <dbReference type="Proteomes" id="UP000371041"/>
    </source>
</evidence>
<dbReference type="KEGG" id="sace:GIY23_12665"/>
<evidence type="ECO:0000256" key="7">
    <source>
        <dbReference type="SAM" id="Phobius"/>
    </source>
</evidence>
<dbReference type="EMBL" id="CP045929">
    <property type="protein sequence ID" value="QGK70264.1"/>
    <property type="molecule type" value="Genomic_DNA"/>
</dbReference>
<evidence type="ECO:0000256" key="2">
    <source>
        <dbReference type="ARBA" id="ARBA00022723"/>
    </source>
</evidence>
<keyword evidence="1 6" id="KW-0645">Protease</keyword>
<dbReference type="GO" id="GO:0004222">
    <property type="term" value="F:metalloendopeptidase activity"/>
    <property type="evidence" value="ECO:0007669"/>
    <property type="project" value="InterPro"/>
</dbReference>
<keyword evidence="3 6" id="KW-0378">Hydrolase</keyword>
<name>A0A5Q3QAN9_9PSEU</name>
<dbReference type="GO" id="GO:0006508">
    <property type="term" value="P:proteolysis"/>
    <property type="evidence" value="ECO:0007669"/>
    <property type="project" value="UniProtKB-KW"/>
</dbReference>
<evidence type="ECO:0000259" key="8">
    <source>
        <dbReference type="Pfam" id="PF01435"/>
    </source>
</evidence>
<keyword evidence="7" id="KW-1133">Transmembrane helix</keyword>
<dbReference type="CDD" id="cd07326">
    <property type="entry name" value="M56_BlaR1_MecR1_like"/>
    <property type="match status" value="1"/>
</dbReference>